<dbReference type="EMBL" id="WMIG01000010">
    <property type="protein sequence ID" value="MTH60750.1"/>
    <property type="molecule type" value="Genomic_DNA"/>
</dbReference>
<gene>
    <name evidence="2" type="ORF">GL300_16165</name>
</gene>
<dbReference type="AlphaFoldDB" id="A0A844HLF6"/>
<dbReference type="Gene3D" id="3.20.20.190">
    <property type="entry name" value="Phosphatidylinositol (PI) phosphodiesterase"/>
    <property type="match status" value="1"/>
</dbReference>
<dbReference type="GO" id="GO:0008081">
    <property type="term" value="F:phosphoric diester hydrolase activity"/>
    <property type="evidence" value="ECO:0007669"/>
    <property type="project" value="InterPro"/>
</dbReference>
<accession>A0A844HLF6</accession>
<dbReference type="RefSeq" id="WP_155040693.1">
    <property type="nucleotide sequence ID" value="NZ_JBHGCD010000017.1"/>
</dbReference>
<proteinExistence type="predicted"/>
<reference evidence="2 3" key="1">
    <citation type="submission" date="2019-11" db="EMBL/GenBank/DDBJ databases">
        <authorList>
            <person name="Dong K."/>
        </authorList>
    </citation>
    <scope>NUCLEOTIDE SEQUENCE [LARGE SCALE GENOMIC DNA]</scope>
    <source>
        <strain evidence="2 3">NBRC 112902</strain>
    </source>
</reference>
<evidence type="ECO:0000259" key="1">
    <source>
        <dbReference type="PROSITE" id="PS51704"/>
    </source>
</evidence>
<dbReference type="CDD" id="cd08565">
    <property type="entry name" value="GDPD_pAtGDE_like"/>
    <property type="match status" value="1"/>
</dbReference>
<dbReference type="OrthoDB" id="9795622at2"/>
<protein>
    <submittedName>
        <fullName evidence="2">Glycerophosphodiester phosphodiesterase</fullName>
    </submittedName>
</protein>
<feature type="domain" description="GP-PDE" evidence="1">
    <location>
        <begin position="2"/>
        <end position="246"/>
    </location>
</feature>
<name>A0A844HLF6_9RHOB</name>
<dbReference type="GO" id="GO:0006629">
    <property type="term" value="P:lipid metabolic process"/>
    <property type="evidence" value="ECO:0007669"/>
    <property type="project" value="InterPro"/>
</dbReference>
<dbReference type="SUPFAM" id="SSF51695">
    <property type="entry name" value="PLC-like phosphodiesterases"/>
    <property type="match status" value="1"/>
</dbReference>
<dbReference type="PANTHER" id="PTHR46211:SF14">
    <property type="entry name" value="GLYCEROPHOSPHODIESTER PHOSPHODIESTERASE"/>
    <property type="match status" value="1"/>
</dbReference>
<dbReference type="Pfam" id="PF03009">
    <property type="entry name" value="GDPD"/>
    <property type="match status" value="1"/>
</dbReference>
<keyword evidence="3" id="KW-1185">Reference proteome</keyword>
<dbReference type="PANTHER" id="PTHR46211">
    <property type="entry name" value="GLYCEROPHOSPHORYL DIESTER PHOSPHODIESTERASE"/>
    <property type="match status" value="1"/>
</dbReference>
<comment type="caution">
    <text evidence="2">The sequence shown here is derived from an EMBL/GenBank/DDBJ whole genome shotgun (WGS) entry which is preliminary data.</text>
</comment>
<dbReference type="Proteomes" id="UP000449846">
    <property type="component" value="Unassembled WGS sequence"/>
</dbReference>
<dbReference type="InterPro" id="IPR017946">
    <property type="entry name" value="PLC-like_Pdiesterase_TIM-brl"/>
</dbReference>
<evidence type="ECO:0000313" key="2">
    <source>
        <dbReference type="EMBL" id="MTH60750.1"/>
    </source>
</evidence>
<dbReference type="PROSITE" id="PS51704">
    <property type="entry name" value="GP_PDE"/>
    <property type="match status" value="1"/>
</dbReference>
<organism evidence="2 3">
    <name type="scientific">Paracoccus litorisediminis</name>
    <dbReference type="NCBI Taxonomy" id="2006130"/>
    <lineage>
        <taxon>Bacteria</taxon>
        <taxon>Pseudomonadati</taxon>
        <taxon>Pseudomonadota</taxon>
        <taxon>Alphaproteobacteria</taxon>
        <taxon>Rhodobacterales</taxon>
        <taxon>Paracoccaceae</taxon>
        <taxon>Paracoccus</taxon>
    </lineage>
</organism>
<sequence length="252" mass="27939">MPKIMAHRGARNLWAENSAYGFRQTVRHGFDAIEFDLHLTDAGELVVIHDATLERTTDGTGLVRDLTPESRRALRLKGPDGALIDEGVPSFDEVLDILTPDTADLYVELKADQNGQPYPGMVAMAAEALRQRGLQARSVLHSFDISVVREIRDVAPEFGRLISVNRDWATRQGGIAALLAEVDGLVDIVGIHHELFEAEFDLIRSLRPLVATSVWTVNDPDLIRHWIARGPGYIVSDNPVLVRELMTEECTA</sequence>
<evidence type="ECO:0000313" key="3">
    <source>
        <dbReference type="Proteomes" id="UP000449846"/>
    </source>
</evidence>
<dbReference type="InterPro" id="IPR030395">
    <property type="entry name" value="GP_PDE_dom"/>
</dbReference>